<evidence type="ECO:0000256" key="6">
    <source>
        <dbReference type="ARBA" id="ARBA00022842"/>
    </source>
</evidence>
<evidence type="ECO:0000256" key="1">
    <source>
        <dbReference type="ARBA" id="ARBA00022490"/>
    </source>
</evidence>
<comment type="pathway">
    <text evidence="9">Cofactor biosynthesis; coenzyme A biosynthesis; CoA from (R)-pantothenate: step 4/5.</text>
</comment>
<feature type="binding site" evidence="9">
    <location>
        <begin position="11"/>
        <end position="12"/>
    </location>
    <ligand>
        <name>ATP</name>
        <dbReference type="ChEBI" id="CHEBI:30616"/>
    </ligand>
</feature>
<evidence type="ECO:0000256" key="7">
    <source>
        <dbReference type="ARBA" id="ARBA00022993"/>
    </source>
</evidence>
<evidence type="ECO:0000313" key="12">
    <source>
        <dbReference type="Proteomes" id="UP000503320"/>
    </source>
</evidence>
<dbReference type="EMBL" id="CP038017">
    <property type="protein sequence ID" value="QIV94300.1"/>
    <property type="molecule type" value="Genomic_DNA"/>
</dbReference>
<feature type="binding site" evidence="9">
    <location>
        <position position="43"/>
    </location>
    <ligand>
        <name>substrate</name>
    </ligand>
</feature>
<evidence type="ECO:0000256" key="2">
    <source>
        <dbReference type="ARBA" id="ARBA00022679"/>
    </source>
</evidence>
<feature type="binding site" evidence="9">
    <location>
        <position position="100"/>
    </location>
    <ligand>
        <name>ATP</name>
        <dbReference type="ChEBI" id="CHEBI:30616"/>
    </ligand>
</feature>
<dbReference type="EC" id="2.7.7.3" evidence="9"/>
<feature type="domain" description="Cytidyltransferase-like" evidence="10">
    <location>
        <begin position="7"/>
        <end position="135"/>
    </location>
</feature>
<dbReference type="NCBIfam" id="TIGR00125">
    <property type="entry name" value="cyt_tran_rel"/>
    <property type="match status" value="1"/>
</dbReference>
<evidence type="ECO:0000259" key="10">
    <source>
        <dbReference type="Pfam" id="PF01467"/>
    </source>
</evidence>
<evidence type="ECO:0000256" key="3">
    <source>
        <dbReference type="ARBA" id="ARBA00022695"/>
    </source>
</evidence>
<dbReference type="AlphaFoldDB" id="A0A6M3HTB6"/>
<feature type="binding site" evidence="9">
    <location>
        <position position="11"/>
    </location>
    <ligand>
        <name>substrate</name>
    </ligand>
</feature>
<dbReference type="Gene3D" id="3.40.50.620">
    <property type="entry name" value="HUPs"/>
    <property type="match status" value="1"/>
</dbReference>
<feature type="binding site" evidence="9">
    <location>
        <begin position="125"/>
        <end position="131"/>
    </location>
    <ligand>
        <name>ATP</name>
        <dbReference type="ChEBI" id="CHEBI:30616"/>
    </ligand>
</feature>
<keyword evidence="7 9" id="KW-0173">Coenzyme A biosynthesis</keyword>
<dbReference type="InterPro" id="IPR014729">
    <property type="entry name" value="Rossmann-like_a/b/a_fold"/>
</dbReference>
<dbReference type="Proteomes" id="UP000503320">
    <property type="component" value="Chromosome"/>
</dbReference>
<feature type="site" description="Transition state stabilizer" evidence="9">
    <location>
        <position position="19"/>
    </location>
</feature>
<evidence type="ECO:0000256" key="9">
    <source>
        <dbReference type="HAMAP-Rule" id="MF_00151"/>
    </source>
</evidence>
<dbReference type="Pfam" id="PF01467">
    <property type="entry name" value="CTP_transf_like"/>
    <property type="match status" value="1"/>
</dbReference>
<dbReference type="UniPathway" id="UPA00241">
    <property type="reaction ID" value="UER00355"/>
</dbReference>
<dbReference type="RefSeq" id="WP_051686739.1">
    <property type="nucleotide sequence ID" value="NZ_CP038017.1"/>
</dbReference>
<comment type="catalytic activity">
    <reaction evidence="8 9">
        <text>(R)-4'-phosphopantetheine + ATP + H(+) = 3'-dephospho-CoA + diphosphate</text>
        <dbReference type="Rhea" id="RHEA:19801"/>
        <dbReference type="ChEBI" id="CHEBI:15378"/>
        <dbReference type="ChEBI" id="CHEBI:30616"/>
        <dbReference type="ChEBI" id="CHEBI:33019"/>
        <dbReference type="ChEBI" id="CHEBI:57328"/>
        <dbReference type="ChEBI" id="CHEBI:61723"/>
        <dbReference type="EC" id="2.7.7.3"/>
    </reaction>
</comment>
<dbReference type="CDD" id="cd02163">
    <property type="entry name" value="PPAT"/>
    <property type="match status" value="1"/>
</dbReference>
<keyword evidence="3 9" id="KW-0548">Nucleotidyltransferase</keyword>
<dbReference type="InterPro" id="IPR001980">
    <property type="entry name" value="PPAT"/>
</dbReference>
<gene>
    <name evidence="9 11" type="primary">coaD</name>
    <name evidence="11" type="ORF">E3E15_02590</name>
</gene>
<accession>A0A6M3HTB6</accession>
<dbReference type="PANTHER" id="PTHR21342">
    <property type="entry name" value="PHOSPHOPANTETHEINE ADENYLYLTRANSFERASE"/>
    <property type="match status" value="1"/>
</dbReference>
<name>A0A6M3HTB6_9GAMM</name>
<feature type="binding site" evidence="9">
    <location>
        <position position="89"/>
    </location>
    <ligand>
        <name>substrate</name>
    </ligand>
</feature>
<evidence type="ECO:0000313" key="11">
    <source>
        <dbReference type="EMBL" id="QIV94300.1"/>
    </source>
</evidence>
<proteinExistence type="inferred from homology"/>
<comment type="cofactor">
    <cofactor evidence="9">
        <name>Mg(2+)</name>
        <dbReference type="ChEBI" id="CHEBI:18420"/>
    </cofactor>
</comment>
<feature type="binding site" evidence="9">
    <location>
        <position position="19"/>
    </location>
    <ligand>
        <name>ATP</name>
        <dbReference type="ChEBI" id="CHEBI:30616"/>
    </ligand>
</feature>
<comment type="function">
    <text evidence="9">Reversibly transfers an adenylyl group from ATP to 4'-phosphopantetheine, yielding dephospho-CoA (dPCoA) and pyrophosphate.</text>
</comment>
<dbReference type="PRINTS" id="PR01020">
    <property type="entry name" value="LPSBIOSNTHSS"/>
</dbReference>
<dbReference type="SUPFAM" id="SSF52374">
    <property type="entry name" value="Nucleotidylyl transferase"/>
    <property type="match status" value="1"/>
</dbReference>
<organism evidence="11 12">
    <name type="scientific">Allofrancisella frigidaquae</name>
    <dbReference type="NCBI Taxonomy" id="1085644"/>
    <lineage>
        <taxon>Bacteria</taxon>
        <taxon>Pseudomonadati</taxon>
        <taxon>Pseudomonadota</taxon>
        <taxon>Gammaproteobacteria</taxon>
        <taxon>Thiotrichales</taxon>
        <taxon>Francisellaceae</taxon>
        <taxon>Allofrancisella</taxon>
    </lineage>
</organism>
<comment type="subcellular location">
    <subcellularLocation>
        <location evidence="9">Cytoplasm</location>
    </subcellularLocation>
</comment>
<keyword evidence="12" id="KW-1185">Reference proteome</keyword>
<evidence type="ECO:0000256" key="5">
    <source>
        <dbReference type="ARBA" id="ARBA00022840"/>
    </source>
</evidence>
<dbReference type="GO" id="GO:0004595">
    <property type="term" value="F:pantetheine-phosphate adenylyltransferase activity"/>
    <property type="evidence" value="ECO:0007669"/>
    <property type="project" value="UniProtKB-UniRule"/>
</dbReference>
<evidence type="ECO:0000256" key="4">
    <source>
        <dbReference type="ARBA" id="ARBA00022741"/>
    </source>
</evidence>
<dbReference type="GO" id="GO:0005524">
    <property type="term" value="F:ATP binding"/>
    <property type="evidence" value="ECO:0007669"/>
    <property type="project" value="UniProtKB-KW"/>
</dbReference>
<feature type="binding site" evidence="9">
    <location>
        <begin position="90"/>
        <end position="92"/>
    </location>
    <ligand>
        <name>ATP</name>
        <dbReference type="ChEBI" id="CHEBI:30616"/>
    </ligand>
</feature>
<dbReference type="HAMAP" id="MF_00151">
    <property type="entry name" value="PPAT_bact"/>
    <property type="match status" value="1"/>
</dbReference>
<keyword evidence="6 9" id="KW-0460">Magnesium</keyword>
<feature type="binding site" evidence="9">
    <location>
        <position position="75"/>
    </location>
    <ligand>
        <name>substrate</name>
    </ligand>
</feature>
<dbReference type="PANTHER" id="PTHR21342:SF1">
    <property type="entry name" value="PHOSPHOPANTETHEINE ADENYLYLTRANSFERASE"/>
    <property type="match status" value="1"/>
</dbReference>
<comment type="similarity">
    <text evidence="9">Belongs to the bacterial CoaD family.</text>
</comment>
<keyword evidence="4 9" id="KW-0547">Nucleotide-binding</keyword>
<dbReference type="GO" id="GO:0005737">
    <property type="term" value="C:cytoplasm"/>
    <property type="evidence" value="ECO:0007669"/>
    <property type="project" value="UniProtKB-SubCell"/>
</dbReference>
<keyword evidence="2 9" id="KW-0808">Transferase</keyword>
<dbReference type="KEGG" id="afri:E3E15_02590"/>
<dbReference type="NCBIfam" id="TIGR01510">
    <property type="entry name" value="coaD_prev_kdtB"/>
    <property type="match status" value="1"/>
</dbReference>
<reference evidence="11 12" key="1">
    <citation type="submission" date="2019-03" db="EMBL/GenBank/DDBJ databases">
        <title>Complete Genome Sequence of Allofrancisella frigidaquae Strain SYSU 10HL1970 Isolated from Water-Cooling Systems in China.</title>
        <authorList>
            <person name="Ohrman C."/>
            <person name="Uneklint I."/>
            <person name="Sjodin A."/>
        </authorList>
    </citation>
    <scope>NUCLEOTIDE SEQUENCE [LARGE SCALE GENOMIC DNA]</scope>
    <source>
        <strain evidence="11 12">SYSU 10HL1970</strain>
    </source>
</reference>
<sequence>MNNKIAIYPGTFDPITNGHVDLVDRALNIFDEIVIAVSTAYGKKTLFDIDHREKIVKTVFKDNPKVKVISFQGLLVDAAAKYQACSIVRGLRAVSDFDYEYQLASINSKLNSNIQTIFLTPSEKFSCISSTMVRAVAIHDYRRLGEFVPEFVFQEIEKKYKGVINGFADNR</sequence>
<evidence type="ECO:0000256" key="8">
    <source>
        <dbReference type="ARBA" id="ARBA00029346"/>
    </source>
</evidence>
<keyword evidence="5 9" id="KW-0067">ATP-binding</keyword>
<comment type="subunit">
    <text evidence="9">Homohexamer.</text>
</comment>
<dbReference type="InterPro" id="IPR004821">
    <property type="entry name" value="Cyt_trans-like"/>
</dbReference>
<keyword evidence="1 9" id="KW-0963">Cytoplasm</keyword>
<dbReference type="GO" id="GO:0015937">
    <property type="term" value="P:coenzyme A biosynthetic process"/>
    <property type="evidence" value="ECO:0007669"/>
    <property type="project" value="UniProtKB-UniRule"/>
</dbReference>
<protein>
    <recommendedName>
        <fullName evidence="9">Phosphopantetheine adenylyltransferase</fullName>
        <ecNumber evidence="9">2.7.7.3</ecNumber>
    </recommendedName>
    <alternativeName>
        <fullName evidence="9">Dephospho-CoA pyrophosphorylase</fullName>
    </alternativeName>
    <alternativeName>
        <fullName evidence="9">Pantetheine-phosphate adenylyltransferase</fullName>
        <shortName evidence="9">PPAT</shortName>
    </alternativeName>
</protein>